<evidence type="ECO:0000313" key="2">
    <source>
        <dbReference type="Proteomes" id="UP000315369"/>
    </source>
</evidence>
<dbReference type="Proteomes" id="UP000315369">
    <property type="component" value="Unassembled WGS sequence"/>
</dbReference>
<dbReference type="RefSeq" id="WP_141644194.1">
    <property type="nucleotide sequence ID" value="NZ_VIFM01000078.1"/>
</dbReference>
<proteinExistence type="predicted"/>
<reference evidence="1 2" key="1">
    <citation type="submission" date="2019-06" db="EMBL/GenBank/DDBJ databases">
        <authorList>
            <person name="Livingstone P."/>
            <person name="Whitworth D."/>
        </authorList>
    </citation>
    <scope>NUCLEOTIDE SEQUENCE [LARGE SCALE GENOMIC DNA]</scope>
    <source>
        <strain evidence="1 2">AM401</strain>
    </source>
</reference>
<gene>
    <name evidence="1" type="ORF">FJV41_20440</name>
</gene>
<organism evidence="1 2">
    <name type="scientific">Myxococcus llanfairpwllgwyngyllgogerychwyrndrobwllllantysiliogogogochensis</name>
    <dbReference type="NCBI Taxonomy" id="2590453"/>
    <lineage>
        <taxon>Bacteria</taxon>
        <taxon>Pseudomonadati</taxon>
        <taxon>Myxococcota</taxon>
        <taxon>Myxococcia</taxon>
        <taxon>Myxococcales</taxon>
        <taxon>Cystobacterineae</taxon>
        <taxon>Myxococcaceae</taxon>
        <taxon>Myxococcus</taxon>
    </lineage>
</organism>
<evidence type="ECO:0000313" key="1">
    <source>
        <dbReference type="EMBL" id="TQF14105.1"/>
    </source>
</evidence>
<dbReference type="EMBL" id="VIFM01000078">
    <property type="protein sequence ID" value="TQF14105.1"/>
    <property type="molecule type" value="Genomic_DNA"/>
</dbReference>
<accession>A0A540WYM5</accession>
<dbReference type="AlphaFoldDB" id="A0A540WYM5"/>
<comment type="caution">
    <text evidence="1">The sequence shown here is derived from an EMBL/GenBank/DDBJ whole genome shotgun (WGS) entry which is preliminary data.</text>
</comment>
<keyword evidence="2" id="KW-1185">Reference proteome</keyword>
<name>A0A540WYM5_9BACT</name>
<dbReference type="OrthoDB" id="5379962at2"/>
<protein>
    <submittedName>
        <fullName evidence="1">Uncharacterized protein</fullName>
    </submittedName>
</protein>
<sequence length="458" mass="50587">MLLPLLTLGVLLSARPPADEKVFAPCPEASPEWTAARERLLALDARLETLPDGGDRKAGAKALRELLTSRCFAMSREEREPVPEDVSPLALKAWWKQGGRTWVESYLELGKPGARTVVLPPEARETLTRDSVKPDHRLASLLCAASDTACAKEMEGPYTRVDAAFLRALDRPDESSVAEAEAESRKGCEEDARTRPQRWRYTAWRGCEGGWTSFDKVLPVVRMRMPKDGWLVLRGRRGHHGFCDEVRAYHLGTGAAWVSQSCSDLALYDDAKRIGQVDVKTTNANRLARVRVGTLSVDSLRELTWVLLLADEAITVDRARPLTRTVPAGYPIEWRERPSGITTRGGGGGGSFWGNTGQTTLRWTWFPPEKAEPLSGELTWPESADPADDHADRLLVDAEKSFKEGCPSRPAPVDLLDFTRPASVNKRDAPEGVTAQQDDLVTALRDWRPSPGCSVTSK</sequence>